<name>A0A4V2SAL8_9FIRM</name>
<keyword evidence="6" id="KW-1185">Reference proteome</keyword>
<dbReference type="Pfam" id="PF03965">
    <property type="entry name" value="Penicillinase_R"/>
    <property type="match status" value="1"/>
</dbReference>
<evidence type="ECO:0000256" key="1">
    <source>
        <dbReference type="ARBA" id="ARBA00011046"/>
    </source>
</evidence>
<dbReference type="Gene3D" id="1.10.10.10">
    <property type="entry name" value="Winged helix-like DNA-binding domain superfamily/Winged helix DNA-binding domain"/>
    <property type="match status" value="1"/>
</dbReference>
<comment type="similarity">
    <text evidence="1">Belongs to the BlaI transcriptional regulatory family.</text>
</comment>
<dbReference type="GO" id="GO:0045892">
    <property type="term" value="P:negative regulation of DNA-templated transcription"/>
    <property type="evidence" value="ECO:0007669"/>
    <property type="project" value="InterPro"/>
</dbReference>
<dbReference type="RefSeq" id="WP_132246300.1">
    <property type="nucleotide sequence ID" value="NZ_SLWV01000019.1"/>
</dbReference>
<dbReference type="OrthoDB" id="9795583at2"/>
<reference evidence="5 6" key="1">
    <citation type="submission" date="2019-03" db="EMBL/GenBank/DDBJ databases">
        <title>Genomic Encyclopedia of Type Strains, Phase IV (KMG-IV): sequencing the most valuable type-strain genomes for metagenomic binning, comparative biology and taxonomic classification.</title>
        <authorList>
            <person name="Goeker M."/>
        </authorList>
    </citation>
    <scope>NUCLEOTIDE SEQUENCE [LARGE SCALE GENOMIC DNA]</scope>
    <source>
        <strain evidence="5 6">DSM 102940</strain>
    </source>
</reference>
<dbReference type="InterPro" id="IPR036388">
    <property type="entry name" value="WH-like_DNA-bd_sf"/>
</dbReference>
<dbReference type="EMBL" id="SLWV01000019">
    <property type="protein sequence ID" value="TCO72160.1"/>
    <property type="molecule type" value="Genomic_DNA"/>
</dbReference>
<dbReference type="PIRSF" id="PIRSF019455">
    <property type="entry name" value="CopR_AtkY"/>
    <property type="match status" value="1"/>
</dbReference>
<dbReference type="SUPFAM" id="SSF46785">
    <property type="entry name" value="Winged helix' DNA-binding domain"/>
    <property type="match status" value="1"/>
</dbReference>
<keyword evidence="4" id="KW-0804">Transcription</keyword>
<comment type="caution">
    <text evidence="5">The sequence shown here is derived from an EMBL/GenBank/DDBJ whole genome shotgun (WGS) entry which is preliminary data.</text>
</comment>
<evidence type="ECO:0000256" key="4">
    <source>
        <dbReference type="ARBA" id="ARBA00023163"/>
    </source>
</evidence>
<dbReference type="InterPro" id="IPR005650">
    <property type="entry name" value="BlaI_family"/>
</dbReference>
<dbReference type="GO" id="GO:0003677">
    <property type="term" value="F:DNA binding"/>
    <property type="evidence" value="ECO:0007669"/>
    <property type="project" value="UniProtKB-KW"/>
</dbReference>
<dbReference type="Gene3D" id="1.10.4040.10">
    <property type="entry name" value="Penicillinase repressor domain"/>
    <property type="match status" value="1"/>
</dbReference>
<gene>
    <name evidence="5" type="ORF">EV214_11923</name>
</gene>
<evidence type="ECO:0000256" key="2">
    <source>
        <dbReference type="ARBA" id="ARBA00023015"/>
    </source>
</evidence>
<dbReference type="AlphaFoldDB" id="A0A4V2SAL8"/>
<sequence>MEKNLKLFDAEYKFMSIVWEHEPVNSTELTRLCQKKLGWKKPTTYSMIKKLSERGIMKNENATVTTLIEREQVQKYEADTLLEKAFGGCVPSFIATFLKGKTLSEKEAQEIKQMIEGAMKK</sequence>
<evidence type="ECO:0000313" key="5">
    <source>
        <dbReference type="EMBL" id="TCO72160.1"/>
    </source>
</evidence>
<evidence type="ECO:0000256" key="3">
    <source>
        <dbReference type="ARBA" id="ARBA00023125"/>
    </source>
</evidence>
<evidence type="ECO:0000313" key="6">
    <source>
        <dbReference type="Proteomes" id="UP000294919"/>
    </source>
</evidence>
<protein>
    <submittedName>
        <fullName evidence="5">Putative transcriptional regulator</fullName>
    </submittedName>
</protein>
<keyword evidence="2" id="KW-0805">Transcription regulation</keyword>
<keyword evidence="3" id="KW-0238">DNA-binding</keyword>
<accession>A0A4V2SAL8</accession>
<dbReference type="Proteomes" id="UP000294919">
    <property type="component" value="Unassembled WGS sequence"/>
</dbReference>
<organism evidence="5 6">
    <name type="scientific">Marinisporobacter balticus</name>
    <dbReference type="NCBI Taxonomy" id="2018667"/>
    <lineage>
        <taxon>Bacteria</taxon>
        <taxon>Bacillati</taxon>
        <taxon>Bacillota</taxon>
        <taxon>Clostridia</taxon>
        <taxon>Peptostreptococcales</taxon>
        <taxon>Thermotaleaceae</taxon>
        <taxon>Marinisporobacter</taxon>
    </lineage>
</organism>
<proteinExistence type="inferred from homology"/>
<dbReference type="InterPro" id="IPR036390">
    <property type="entry name" value="WH_DNA-bd_sf"/>
</dbReference>